<dbReference type="GO" id="GO:0004386">
    <property type="term" value="F:helicase activity"/>
    <property type="evidence" value="ECO:0007669"/>
    <property type="project" value="UniProtKB-KW"/>
</dbReference>
<dbReference type="Pfam" id="PF13091">
    <property type="entry name" value="PLDc_2"/>
    <property type="match status" value="1"/>
</dbReference>
<protein>
    <submittedName>
        <fullName evidence="3">DEAD/DEAH box helicase family protein</fullName>
    </submittedName>
</protein>
<dbReference type="Pfam" id="PF04851">
    <property type="entry name" value="ResIII"/>
    <property type="match status" value="1"/>
</dbReference>
<dbReference type="EMBL" id="BAAADM010000055">
    <property type="protein sequence ID" value="GAA0447410.1"/>
    <property type="molecule type" value="Genomic_DNA"/>
</dbReference>
<reference evidence="4" key="1">
    <citation type="journal article" date="2019" name="Int. J. Syst. Evol. Microbiol.">
        <title>The Global Catalogue of Microorganisms (GCM) 10K type strain sequencing project: providing services to taxonomists for standard genome sequencing and annotation.</title>
        <authorList>
            <consortium name="The Broad Institute Genomics Platform"/>
            <consortium name="The Broad Institute Genome Sequencing Center for Infectious Disease"/>
            <person name="Wu L."/>
            <person name="Ma J."/>
        </authorList>
    </citation>
    <scope>NUCLEOTIDE SEQUENCE [LARGE SCALE GENOMIC DNA]</scope>
    <source>
        <strain evidence="4">JCM 12149</strain>
    </source>
</reference>
<evidence type="ECO:0000259" key="2">
    <source>
        <dbReference type="PROSITE" id="PS51194"/>
    </source>
</evidence>
<dbReference type="PANTHER" id="PTHR47396:SF1">
    <property type="entry name" value="ATP-DEPENDENT HELICASE IRC3-RELATED"/>
    <property type="match status" value="1"/>
</dbReference>
<organism evidence="3 4">
    <name type="scientific">Lentibacillus halophilus</name>
    <dbReference type="NCBI Taxonomy" id="295065"/>
    <lineage>
        <taxon>Bacteria</taxon>
        <taxon>Bacillati</taxon>
        <taxon>Bacillota</taxon>
        <taxon>Bacilli</taxon>
        <taxon>Bacillales</taxon>
        <taxon>Bacillaceae</taxon>
        <taxon>Lentibacillus</taxon>
    </lineage>
</organism>
<evidence type="ECO:0000313" key="4">
    <source>
        <dbReference type="Proteomes" id="UP001501459"/>
    </source>
</evidence>
<dbReference type="Gene3D" id="3.40.50.300">
    <property type="entry name" value="P-loop containing nucleotide triphosphate hydrolases"/>
    <property type="match status" value="2"/>
</dbReference>
<evidence type="ECO:0000259" key="1">
    <source>
        <dbReference type="PROSITE" id="PS51192"/>
    </source>
</evidence>
<comment type="caution">
    <text evidence="3">The sequence shown here is derived from an EMBL/GenBank/DDBJ whole genome shotgun (WGS) entry which is preliminary data.</text>
</comment>
<keyword evidence="3" id="KW-0067">ATP-binding</keyword>
<dbReference type="SUPFAM" id="SSF52540">
    <property type="entry name" value="P-loop containing nucleoside triphosphate hydrolases"/>
    <property type="match status" value="1"/>
</dbReference>
<dbReference type="CDD" id="cd18799">
    <property type="entry name" value="SF2_C_EcoAI-like"/>
    <property type="match status" value="1"/>
</dbReference>
<dbReference type="Proteomes" id="UP001501459">
    <property type="component" value="Unassembled WGS sequence"/>
</dbReference>
<dbReference type="Pfam" id="PF00271">
    <property type="entry name" value="Helicase_C"/>
    <property type="match status" value="1"/>
</dbReference>
<dbReference type="PROSITE" id="PS51192">
    <property type="entry name" value="HELICASE_ATP_BIND_1"/>
    <property type="match status" value="1"/>
</dbReference>
<proteinExistence type="predicted"/>
<dbReference type="SMART" id="SM00490">
    <property type="entry name" value="HELICc"/>
    <property type="match status" value="1"/>
</dbReference>
<evidence type="ECO:0000313" key="3">
    <source>
        <dbReference type="EMBL" id="GAA0447410.1"/>
    </source>
</evidence>
<dbReference type="InterPro" id="IPR001650">
    <property type="entry name" value="Helicase_C-like"/>
</dbReference>
<feature type="domain" description="Helicase ATP-binding" evidence="1">
    <location>
        <begin position="232"/>
        <end position="379"/>
    </location>
</feature>
<keyword evidence="3" id="KW-0378">Hydrolase</keyword>
<gene>
    <name evidence="3" type="ORF">GCM10008983_26800</name>
</gene>
<keyword evidence="3" id="KW-0347">Helicase</keyword>
<name>A0ABP3JB13_9BACI</name>
<dbReference type="PROSITE" id="PS51194">
    <property type="entry name" value="HELICASE_CTER"/>
    <property type="match status" value="1"/>
</dbReference>
<dbReference type="InterPro" id="IPR027417">
    <property type="entry name" value="P-loop_NTPase"/>
</dbReference>
<dbReference type="CDD" id="cd09205">
    <property type="entry name" value="PLDc_N_DEXD_b3"/>
    <property type="match status" value="1"/>
</dbReference>
<dbReference type="SMART" id="SM00487">
    <property type="entry name" value="DEXDc"/>
    <property type="match status" value="1"/>
</dbReference>
<dbReference type="RefSeq" id="WP_343754066.1">
    <property type="nucleotide sequence ID" value="NZ_BAAADM010000055.1"/>
</dbReference>
<dbReference type="PANTHER" id="PTHR47396">
    <property type="entry name" value="TYPE I RESTRICTION ENZYME ECOKI R PROTEIN"/>
    <property type="match status" value="1"/>
</dbReference>
<dbReference type="InterPro" id="IPR014001">
    <property type="entry name" value="Helicase_ATP-bd"/>
</dbReference>
<keyword evidence="3" id="KW-0547">Nucleotide-binding</keyword>
<keyword evidence="4" id="KW-1185">Reference proteome</keyword>
<feature type="domain" description="Helicase C-terminal" evidence="2">
    <location>
        <begin position="418"/>
        <end position="579"/>
    </location>
</feature>
<dbReference type="CDD" id="cd18032">
    <property type="entry name" value="DEXHc_RE_I_III_res"/>
    <property type="match status" value="1"/>
</dbReference>
<dbReference type="InterPro" id="IPR006935">
    <property type="entry name" value="Helicase/UvrB_N"/>
</dbReference>
<sequence>MSDISLHTKQLHQQLKQDIQNSSTIYIISSFIMKTGVDVLYEALQDALANGADIKLLTGDYLYVTQPEALSKLLELEGDTIEIRLWRSNGIAFHPKTYIFKHREEGALIVGSSNMSRSAFTNGMEWNLRMQRNASFETFETAMNTFIESFYASQTTRVNAESFKIYKQEYDQFHANHANLISNWTRQEEIELTLPDMDTSEQPDYIQETSPAYETRVVPRQAQKEALEALQNTIEEEYNKAMVVMATGLGKTYMAAFLAKQFNKVLFVAHREEILLQAKKSFERILGKSGGLFYGAEKELNHDMLFASIFTLSMQEQLHRFDSDEFDLIIVDEFHHAAAKSYQNIINYFEPAFLLGLTATPERTDGQDVFALCNGNVAYEMSFIEAIQRGWLSPFTYYGVKDTVDYSDIRWLGNHYDQHELMMSQLKTEQASYIYHQWIQYKQSRTLVFCSSIQQAVFLANYFEGQGTRSIALTSETKTISRNQAINMLESRAIDIIFTVDLFNEGVDIPSVDTLLFVRPTESLVVFTQQIGRGLRHFPGKDSCVIIDLIGNYRHADTKLQVLDQNQTSKTSSARKNVVPIVPETCGIHLETDVIHLLEELRKKRSPRKERVFNDYIDVKEQLGRRPTYTEAHLNGTVNAKEYNQAFGGFFAFLKQYGELTEHETNVYQKHYAWLKKVEKEPMTKSYKMVILMYLLEKGSAEWLKPITPVEVAPYFHRFFMTKEYRKHIDFSSNNTKKLWNYDEKGVARLIATMPMEKWVGNDGLLFFDGEQFGINFSVNEADQEILHEMTEQICTYKLHVYFERKKR</sequence>
<dbReference type="InterPro" id="IPR025202">
    <property type="entry name" value="PLD-like_dom"/>
</dbReference>
<dbReference type="Gene3D" id="3.30.870.10">
    <property type="entry name" value="Endonuclease Chain A"/>
    <property type="match status" value="1"/>
</dbReference>
<accession>A0ABP3JB13</accession>
<dbReference type="SUPFAM" id="SSF56024">
    <property type="entry name" value="Phospholipase D/nuclease"/>
    <property type="match status" value="1"/>
</dbReference>
<dbReference type="InterPro" id="IPR050742">
    <property type="entry name" value="Helicase_Restrict-Modif_Enz"/>
</dbReference>